<comment type="function">
    <text evidence="9">Mediates sugar transport across membranes.</text>
</comment>
<evidence type="ECO:0000313" key="11">
    <source>
        <dbReference type="Proteomes" id="UP001152747"/>
    </source>
</evidence>
<gene>
    <name evidence="10" type="ORF">CAMP_LOCUS15345</name>
</gene>
<dbReference type="GO" id="GO:0051119">
    <property type="term" value="F:sugar transmembrane transporter activity"/>
    <property type="evidence" value="ECO:0007669"/>
    <property type="project" value="InterPro"/>
</dbReference>
<comment type="caution">
    <text evidence="10">The sequence shown here is derived from an EMBL/GenBank/DDBJ whole genome shotgun (WGS) entry which is preliminary data.</text>
</comment>
<dbReference type="GO" id="GO:0005886">
    <property type="term" value="C:plasma membrane"/>
    <property type="evidence" value="ECO:0007669"/>
    <property type="project" value="UniProtKB-SubCell"/>
</dbReference>
<dbReference type="AlphaFoldDB" id="A0A9P1N6A8"/>
<evidence type="ECO:0000256" key="3">
    <source>
        <dbReference type="ARBA" id="ARBA00022448"/>
    </source>
</evidence>
<organism evidence="10 11">
    <name type="scientific">Caenorhabditis angaria</name>
    <dbReference type="NCBI Taxonomy" id="860376"/>
    <lineage>
        <taxon>Eukaryota</taxon>
        <taxon>Metazoa</taxon>
        <taxon>Ecdysozoa</taxon>
        <taxon>Nematoda</taxon>
        <taxon>Chromadorea</taxon>
        <taxon>Rhabditida</taxon>
        <taxon>Rhabditina</taxon>
        <taxon>Rhabditomorpha</taxon>
        <taxon>Rhabditoidea</taxon>
        <taxon>Rhabditidae</taxon>
        <taxon>Peloderinae</taxon>
        <taxon>Caenorhabditis</taxon>
    </lineage>
</organism>
<evidence type="ECO:0000256" key="9">
    <source>
        <dbReference type="RuleBase" id="RU910715"/>
    </source>
</evidence>
<keyword evidence="8 9" id="KW-0472">Membrane</keyword>
<accession>A0A9P1N6A8</accession>
<dbReference type="Pfam" id="PF03083">
    <property type="entry name" value="MtN3_slv"/>
    <property type="match status" value="1"/>
</dbReference>
<feature type="transmembrane region" description="Helical" evidence="9">
    <location>
        <begin position="20"/>
        <end position="39"/>
    </location>
</feature>
<evidence type="ECO:0000256" key="6">
    <source>
        <dbReference type="ARBA" id="ARBA00022737"/>
    </source>
</evidence>
<dbReference type="PANTHER" id="PTHR10791:SF233">
    <property type="entry name" value="SUGAR TRANSPORTER SWEET"/>
    <property type="match status" value="1"/>
</dbReference>
<proteinExistence type="inferred from homology"/>
<protein>
    <recommendedName>
        <fullName evidence="9">Sugar transporter SWEET</fullName>
    </recommendedName>
</protein>
<keyword evidence="3 9" id="KW-0813">Transport</keyword>
<dbReference type="EMBL" id="CANHGI010000005">
    <property type="protein sequence ID" value="CAI5452708.1"/>
    <property type="molecule type" value="Genomic_DNA"/>
</dbReference>
<dbReference type="PANTHER" id="PTHR10791">
    <property type="entry name" value="RAG1-ACTIVATING PROTEIN 1"/>
    <property type="match status" value="1"/>
</dbReference>
<evidence type="ECO:0000256" key="8">
    <source>
        <dbReference type="ARBA" id="ARBA00023136"/>
    </source>
</evidence>
<comment type="similarity">
    <text evidence="2 9">Belongs to the SWEET sugar transporter family.</text>
</comment>
<feature type="transmembrane region" description="Helical" evidence="9">
    <location>
        <begin position="60"/>
        <end position="78"/>
    </location>
</feature>
<dbReference type="InterPro" id="IPR004316">
    <property type="entry name" value="SWEET_rpt"/>
</dbReference>
<keyword evidence="5 9" id="KW-0812">Transmembrane</keyword>
<dbReference type="GO" id="GO:0012505">
    <property type="term" value="C:endomembrane system"/>
    <property type="evidence" value="ECO:0007669"/>
    <property type="project" value="UniProtKB-SubCell"/>
</dbReference>
<evidence type="ECO:0000256" key="2">
    <source>
        <dbReference type="ARBA" id="ARBA00007809"/>
    </source>
</evidence>
<feature type="transmembrane region" description="Helical" evidence="9">
    <location>
        <begin position="199"/>
        <end position="221"/>
    </location>
</feature>
<dbReference type="Gene3D" id="1.20.1280.290">
    <property type="match status" value="2"/>
</dbReference>
<evidence type="ECO:0000256" key="7">
    <source>
        <dbReference type="ARBA" id="ARBA00022989"/>
    </source>
</evidence>
<reference evidence="10" key="1">
    <citation type="submission" date="2022-11" db="EMBL/GenBank/DDBJ databases">
        <authorList>
            <person name="Kikuchi T."/>
        </authorList>
    </citation>
    <scope>NUCLEOTIDE SEQUENCE</scope>
    <source>
        <strain evidence="10">PS1010</strain>
    </source>
</reference>
<evidence type="ECO:0000256" key="1">
    <source>
        <dbReference type="ARBA" id="ARBA00004127"/>
    </source>
</evidence>
<feature type="transmembrane region" description="Helical" evidence="9">
    <location>
        <begin position="174"/>
        <end position="193"/>
    </location>
</feature>
<keyword evidence="11" id="KW-1185">Reference proteome</keyword>
<comment type="subcellular location">
    <subcellularLocation>
        <location evidence="9">Cell membrane</location>
        <topology evidence="9">Multi-pass membrane protein</topology>
    </subcellularLocation>
    <subcellularLocation>
        <location evidence="1">Endomembrane system</location>
        <topology evidence="1">Multi-pass membrane protein</topology>
    </subcellularLocation>
</comment>
<dbReference type="InterPro" id="IPR047664">
    <property type="entry name" value="SWEET"/>
</dbReference>
<evidence type="ECO:0000313" key="10">
    <source>
        <dbReference type="EMBL" id="CAI5452708.1"/>
    </source>
</evidence>
<keyword evidence="7 9" id="KW-1133">Transmembrane helix</keyword>
<name>A0A9P1N6A8_9PELO</name>
<dbReference type="Proteomes" id="UP001152747">
    <property type="component" value="Unassembled WGS sequence"/>
</dbReference>
<keyword evidence="4 9" id="KW-0762">Sugar transport</keyword>
<evidence type="ECO:0000256" key="4">
    <source>
        <dbReference type="ARBA" id="ARBA00022597"/>
    </source>
</evidence>
<sequence length="240" mass="27230">MDVDLSTVSPSRLFAMYTSNLMWSLFLTSTALHAIALITSPVQAVYKWIRRQSSDSDTPIPYICAVIGSSLWLRYSIFLQDTKLILLQTYAVSMQSFFVFALIFFRSKKRKLLRIVSTIGAVMFLLFLYIGNMNEEDGKEFTGRFASGAQIAGSLVCPYLIYKAVSSKCIDFVPLAPVVFTWVMEFHAIVYSIGIDDFYMLLANTIFFCMDGSLLSMFFIYPTEKLKKELKSPIPTITTM</sequence>
<dbReference type="OrthoDB" id="409725at2759"/>
<feature type="transmembrane region" description="Helical" evidence="9">
    <location>
        <begin position="84"/>
        <end position="105"/>
    </location>
</feature>
<keyword evidence="6" id="KW-0677">Repeat</keyword>
<feature type="transmembrane region" description="Helical" evidence="9">
    <location>
        <begin position="143"/>
        <end position="162"/>
    </location>
</feature>
<evidence type="ECO:0000256" key="5">
    <source>
        <dbReference type="ARBA" id="ARBA00022692"/>
    </source>
</evidence>
<feature type="transmembrane region" description="Helical" evidence="9">
    <location>
        <begin position="112"/>
        <end position="131"/>
    </location>
</feature>